<keyword evidence="2" id="KW-1185">Reference proteome</keyword>
<sequence length="371" mass="42544">MEKGSNPLQVQELLDQCIYLMRGSKSDLTACALVARSWVYPAQSLLFQEIDPWHLKRGLGDHRRLWLHILEILRTSPHLIRHIRRLHVYAHGLANETFSEICLFPFTHLEDVKIRPFDLPPTVAVAIQGLLSLPTLLRLDIECSFPDFVTFVQIWGRCSPSITKISLGSCHILDDYEEIPPYSTAPVNVEYLRFTSMDEGIGYWLRQDICPLNLSCLRVLSVGQHTDVLRWPRLASSLRTLEALEFNIPQLNESIDFSLFPELSCVRVCVFAGRAPWSKALDTFSTISPSNCLSNVTIFGFFDQGGCEKLDSVLSQRLVHPWTTVELQPKNNRLNPIPYFPQLNSRNMLRRTAHDPQWPRLSRVLCQDPRI</sequence>
<dbReference type="SUPFAM" id="SSF52047">
    <property type="entry name" value="RNI-like"/>
    <property type="match status" value="1"/>
</dbReference>
<evidence type="ECO:0000313" key="2">
    <source>
        <dbReference type="Proteomes" id="UP001215280"/>
    </source>
</evidence>
<dbReference type="Proteomes" id="UP001215280">
    <property type="component" value="Unassembled WGS sequence"/>
</dbReference>
<comment type="caution">
    <text evidence="1">The sequence shown here is derived from an EMBL/GenBank/DDBJ whole genome shotgun (WGS) entry which is preliminary data.</text>
</comment>
<accession>A0AAD7HJ02</accession>
<evidence type="ECO:0000313" key="1">
    <source>
        <dbReference type="EMBL" id="KAJ7721824.1"/>
    </source>
</evidence>
<gene>
    <name evidence="1" type="ORF">DFH07DRAFT_857408</name>
</gene>
<dbReference type="AlphaFoldDB" id="A0AAD7HJ02"/>
<proteinExistence type="predicted"/>
<reference evidence="1" key="1">
    <citation type="submission" date="2023-03" db="EMBL/GenBank/DDBJ databases">
        <title>Massive genome expansion in bonnet fungi (Mycena s.s.) driven by repeated elements and novel gene families across ecological guilds.</title>
        <authorList>
            <consortium name="Lawrence Berkeley National Laboratory"/>
            <person name="Harder C.B."/>
            <person name="Miyauchi S."/>
            <person name="Viragh M."/>
            <person name="Kuo A."/>
            <person name="Thoen E."/>
            <person name="Andreopoulos B."/>
            <person name="Lu D."/>
            <person name="Skrede I."/>
            <person name="Drula E."/>
            <person name="Henrissat B."/>
            <person name="Morin E."/>
            <person name="Kohler A."/>
            <person name="Barry K."/>
            <person name="LaButti K."/>
            <person name="Morin E."/>
            <person name="Salamov A."/>
            <person name="Lipzen A."/>
            <person name="Mereny Z."/>
            <person name="Hegedus B."/>
            <person name="Baldrian P."/>
            <person name="Stursova M."/>
            <person name="Weitz H."/>
            <person name="Taylor A."/>
            <person name="Grigoriev I.V."/>
            <person name="Nagy L.G."/>
            <person name="Martin F."/>
            <person name="Kauserud H."/>
        </authorList>
    </citation>
    <scope>NUCLEOTIDE SEQUENCE</scope>
    <source>
        <strain evidence="1">CBHHK188m</strain>
    </source>
</reference>
<organism evidence="1 2">
    <name type="scientific">Mycena maculata</name>
    <dbReference type="NCBI Taxonomy" id="230809"/>
    <lineage>
        <taxon>Eukaryota</taxon>
        <taxon>Fungi</taxon>
        <taxon>Dikarya</taxon>
        <taxon>Basidiomycota</taxon>
        <taxon>Agaricomycotina</taxon>
        <taxon>Agaricomycetes</taxon>
        <taxon>Agaricomycetidae</taxon>
        <taxon>Agaricales</taxon>
        <taxon>Marasmiineae</taxon>
        <taxon>Mycenaceae</taxon>
        <taxon>Mycena</taxon>
    </lineage>
</organism>
<name>A0AAD7HJ02_9AGAR</name>
<protein>
    <submittedName>
        <fullName evidence="1">Uncharacterized protein</fullName>
    </submittedName>
</protein>
<dbReference type="EMBL" id="JARJLG010000264">
    <property type="protein sequence ID" value="KAJ7721824.1"/>
    <property type="molecule type" value="Genomic_DNA"/>
</dbReference>